<dbReference type="Proteomes" id="UP000002488">
    <property type="component" value="Unassembled WGS sequence"/>
</dbReference>
<sequence length="171" mass="18978">MPPDRADARLSAWSCSPTLPRSQSTYPSRDPCLSRSSLRRPVALARISAHRRTFSLTLRLVQMLSRSWGQSETRPRRDRAVYGQRRSQPSPVHCPPEGASSPAMMPRAVDFPPPLVATRPTTSPCLRCRSSPRSASSLATLHLLSLRYVFSSPEADRRTALASMSLGRPVR</sequence>
<dbReference type="EMBL" id="ACGJ01001061">
    <property type="protein sequence ID" value="EET01840.1"/>
    <property type="molecule type" value="Genomic_DNA"/>
</dbReference>
<evidence type="ECO:0000313" key="3">
    <source>
        <dbReference type="Proteomes" id="UP000002488"/>
    </source>
</evidence>
<evidence type="ECO:0000313" key="2">
    <source>
        <dbReference type="EMBL" id="EET01840.1"/>
    </source>
</evidence>
<dbReference type="VEuPathDB" id="GiardiaDB:GL50581_889"/>
<organism evidence="2 3">
    <name type="scientific">Giardia intestinalis (strain ATCC 50581 / GS clone H7)</name>
    <name type="common">Giardia lamblia</name>
    <dbReference type="NCBI Taxonomy" id="598745"/>
    <lineage>
        <taxon>Eukaryota</taxon>
        <taxon>Metamonada</taxon>
        <taxon>Diplomonadida</taxon>
        <taxon>Hexamitidae</taxon>
        <taxon>Giardiinae</taxon>
        <taxon>Giardia</taxon>
    </lineage>
</organism>
<feature type="region of interest" description="Disordered" evidence="1">
    <location>
        <begin position="67"/>
        <end position="100"/>
    </location>
</feature>
<proteinExistence type="predicted"/>
<accession>C6LQ67</accession>
<protein>
    <submittedName>
        <fullName evidence="2">Uncharacterized protein</fullName>
    </submittedName>
</protein>
<comment type="caution">
    <text evidence="2">The sequence shown here is derived from an EMBL/GenBank/DDBJ whole genome shotgun (WGS) entry which is preliminary data.</text>
</comment>
<feature type="region of interest" description="Disordered" evidence="1">
    <location>
        <begin position="1"/>
        <end position="34"/>
    </location>
</feature>
<gene>
    <name evidence="2" type="ORF">GL50581_889</name>
</gene>
<evidence type="ECO:0000256" key="1">
    <source>
        <dbReference type="SAM" id="MobiDB-lite"/>
    </source>
</evidence>
<feature type="compositionally biased region" description="Polar residues" evidence="1">
    <location>
        <begin position="13"/>
        <end position="27"/>
    </location>
</feature>
<name>C6LQ67_GIAIB</name>
<dbReference type="AlphaFoldDB" id="C6LQ67"/>
<reference evidence="2 3" key="1">
    <citation type="journal article" date="2009" name="PLoS Pathog.">
        <title>Draft genome sequencing of giardia intestinalis assemblage B isolate GS: is human giardiasis caused by two different species?</title>
        <authorList>
            <person name="Franzen O."/>
            <person name="Jerlstrom-Hultqvist J."/>
            <person name="Castro E."/>
            <person name="Sherwood E."/>
            <person name="Ankarklev J."/>
            <person name="Reiner D.S."/>
            <person name="Palm D."/>
            <person name="Andersson J.O."/>
            <person name="Andersson B."/>
            <person name="Svard S.G."/>
        </authorList>
    </citation>
    <scope>NUCLEOTIDE SEQUENCE [LARGE SCALE GENOMIC DNA]</scope>
    <source>
        <strain evidence="3">ATCC 50581 / GS clone H7</strain>
    </source>
</reference>